<dbReference type="GO" id="GO:0003755">
    <property type="term" value="F:peptidyl-prolyl cis-trans isomerase activity"/>
    <property type="evidence" value="ECO:0007669"/>
    <property type="project" value="UniProtKB-EC"/>
</dbReference>
<organism evidence="1 2">
    <name type="scientific">Lactovum miscens</name>
    <dbReference type="NCBI Taxonomy" id="190387"/>
    <lineage>
        <taxon>Bacteria</taxon>
        <taxon>Bacillati</taxon>
        <taxon>Bacillota</taxon>
        <taxon>Bacilli</taxon>
        <taxon>Lactobacillales</taxon>
        <taxon>Streptococcaceae</taxon>
        <taxon>Lactovum</taxon>
    </lineage>
</organism>
<dbReference type="InterPro" id="IPR000150">
    <property type="entry name" value="Cof"/>
</dbReference>
<dbReference type="NCBIfam" id="TIGR00099">
    <property type="entry name" value="Cof-subfamily"/>
    <property type="match status" value="1"/>
</dbReference>
<dbReference type="GO" id="GO:0016791">
    <property type="term" value="F:phosphatase activity"/>
    <property type="evidence" value="ECO:0007669"/>
    <property type="project" value="TreeGrafter"/>
</dbReference>
<dbReference type="PANTHER" id="PTHR10000:SF25">
    <property type="entry name" value="PHOSPHATASE YKRA-RELATED"/>
    <property type="match status" value="1"/>
</dbReference>
<dbReference type="Pfam" id="PF08282">
    <property type="entry name" value="Hydrolase_3"/>
    <property type="match status" value="1"/>
</dbReference>
<gene>
    <name evidence="1" type="ORF">HNQ37_000060</name>
</gene>
<comment type="caution">
    <text evidence="1">The sequence shown here is derived from an EMBL/GenBank/DDBJ whole genome shotgun (WGS) entry which is preliminary data.</text>
</comment>
<sequence>MEELKKRAKEVKIIFFDIDDTLRIKDTGFMPDSVNLAFDKLRKKGILTGIATGRNLSGVVPEVRALNPDFYVTANGAYIVNSSGEVVYDNPYSPELAQDLVDWLKSVDSEYVFYGNNELAISKWGDLERDAMQIIYGDLKVDPDFNKSNSVYQILSLSDHDEDLVLPEKFTDKVRRVRWHLNSCDIVPINGNKREGCKIVLDKLGLPLESMMNFGDGPNDLELVDLPGLFVAMEISDDQVLKQADYVTKKVEEDGVHKALVELGIIE</sequence>
<evidence type="ECO:0000313" key="2">
    <source>
        <dbReference type="Proteomes" id="UP000562464"/>
    </source>
</evidence>
<evidence type="ECO:0000313" key="1">
    <source>
        <dbReference type="EMBL" id="MBB5887192.1"/>
    </source>
</evidence>
<dbReference type="InterPro" id="IPR023214">
    <property type="entry name" value="HAD_sf"/>
</dbReference>
<dbReference type="EMBL" id="JACHHV010000001">
    <property type="protein sequence ID" value="MBB5887192.1"/>
    <property type="molecule type" value="Genomic_DNA"/>
</dbReference>
<dbReference type="Gene3D" id="3.30.1240.10">
    <property type="match status" value="1"/>
</dbReference>
<dbReference type="PANTHER" id="PTHR10000">
    <property type="entry name" value="PHOSPHOSERINE PHOSPHATASE"/>
    <property type="match status" value="1"/>
</dbReference>
<dbReference type="GO" id="GO:0000287">
    <property type="term" value="F:magnesium ion binding"/>
    <property type="evidence" value="ECO:0007669"/>
    <property type="project" value="TreeGrafter"/>
</dbReference>
<dbReference type="SFLD" id="SFLDS00003">
    <property type="entry name" value="Haloacid_Dehalogenase"/>
    <property type="match status" value="1"/>
</dbReference>
<reference evidence="1 2" key="1">
    <citation type="submission" date="2020-08" db="EMBL/GenBank/DDBJ databases">
        <title>Genomic Encyclopedia of Type Strains, Phase IV (KMG-IV): sequencing the most valuable type-strain genomes for metagenomic binning, comparative biology and taxonomic classification.</title>
        <authorList>
            <person name="Goeker M."/>
        </authorList>
    </citation>
    <scope>NUCLEOTIDE SEQUENCE [LARGE SCALE GENOMIC DNA]</scope>
    <source>
        <strain evidence="1 2">DSM 14925</strain>
    </source>
</reference>
<dbReference type="Gene3D" id="3.40.50.1000">
    <property type="entry name" value="HAD superfamily/HAD-like"/>
    <property type="match status" value="1"/>
</dbReference>
<dbReference type="InterPro" id="IPR006379">
    <property type="entry name" value="HAD-SF_hydro_IIB"/>
</dbReference>
<dbReference type="Proteomes" id="UP000562464">
    <property type="component" value="Unassembled WGS sequence"/>
</dbReference>
<proteinExistence type="predicted"/>
<dbReference type="NCBIfam" id="TIGR01484">
    <property type="entry name" value="HAD-SF-IIB"/>
    <property type="match status" value="1"/>
</dbReference>
<dbReference type="EC" id="5.2.1.8" evidence="1"/>
<accession>A0A841C6G2</accession>
<protein>
    <submittedName>
        <fullName evidence="1">Peptidyl-prolyl cis-trans isomerase B (Cyclophilin B)</fullName>
        <ecNumber evidence="1">5.2.1.8</ecNumber>
    </submittedName>
</protein>
<dbReference type="AlphaFoldDB" id="A0A841C6G2"/>
<dbReference type="GO" id="GO:0005829">
    <property type="term" value="C:cytosol"/>
    <property type="evidence" value="ECO:0007669"/>
    <property type="project" value="TreeGrafter"/>
</dbReference>
<name>A0A841C6G2_9LACT</name>
<dbReference type="SFLD" id="SFLDG01140">
    <property type="entry name" value="C2.B:_Phosphomannomutase_and_P"/>
    <property type="match status" value="1"/>
</dbReference>
<keyword evidence="2" id="KW-1185">Reference proteome</keyword>
<keyword evidence="1" id="KW-0413">Isomerase</keyword>
<dbReference type="SUPFAM" id="SSF56784">
    <property type="entry name" value="HAD-like"/>
    <property type="match status" value="1"/>
</dbReference>
<dbReference type="InterPro" id="IPR036412">
    <property type="entry name" value="HAD-like_sf"/>
</dbReference>